<gene>
    <name evidence="2" type="ORF">TIFTF001_001616</name>
</gene>
<evidence type="ECO:0000256" key="1">
    <source>
        <dbReference type="SAM" id="MobiDB-lite"/>
    </source>
</evidence>
<name>A0AA87Z7J1_FICCA</name>
<sequence>MVSRVPLTTYGTSASSPPPTSPVPPLSPIARDLLPCTVPSTPEQDSRPIAHHQASRRGHPKAIEVLSR</sequence>
<keyword evidence="3" id="KW-1185">Reference proteome</keyword>
<accession>A0AA87Z7J1</accession>
<dbReference type="Proteomes" id="UP001187192">
    <property type="component" value="Unassembled WGS sequence"/>
</dbReference>
<feature type="compositionally biased region" description="Pro residues" evidence="1">
    <location>
        <begin position="16"/>
        <end position="27"/>
    </location>
</feature>
<dbReference type="AlphaFoldDB" id="A0AA87Z7J1"/>
<comment type="caution">
    <text evidence="2">The sequence shown here is derived from an EMBL/GenBank/DDBJ whole genome shotgun (WGS) entry which is preliminary data.</text>
</comment>
<feature type="compositionally biased region" description="Basic residues" evidence="1">
    <location>
        <begin position="49"/>
        <end position="60"/>
    </location>
</feature>
<organism evidence="2 3">
    <name type="scientific">Ficus carica</name>
    <name type="common">Common fig</name>
    <dbReference type="NCBI Taxonomy" id="3494"/>
    <lineage>
        <taxon>Eukaryota</taxon>
        <taxon>Viridiplantae</taxon>
        <taxon>Streptophyta</taxon>
        <taxon>Embryophyta</taxon>
        <taxon>Tracheophyta</taxon>
        <taxon>Spermatophyta</taxon>
        <taxon>Magnoliopsida</taxon>
        <taxon>eudicotyledons</taxon>
        <taxon>Gunneridae</taxon>
        <taxon>Pentapetalae</taxon>
        <taxon>rosids</taxon>
        <taxon>fabids</taxon>
        <taxon>Rosales</taxon>
        <taxon>Moraceae</taxon>
        <taxon>Ficeae</taxon>
        <taxon>Ficus</taxon>
    </lineage>
</organism>
<protein>
    <submittedName>
        <fullName evidence="2">Uncharacterized protein</fullName>
    </submittedName>
</protein>
<evidence type="ECO:0000313" key="3">
    <source>
        <dbReference type="Proteomes" id="UP001187192"/>
    </source>
</evidence>
<proteinExistence type="predicted"/>
<feature type="region of interest" description="Disordered" evidence="1">
    <location>
        <begin position="1"/>
        <end position="68"/>
    </location>
</feature>
<evidence type="ECO:0000313" key="2">
    <source>
        <dbReference type="EMBL" id="GMN27364.1"/>
    </source>
</evidence>
<reference evidence="2" key="1">
    <citation type="submission" date="2023-07" db="EMBL/GenBank/DDBJ databases">
        <title>draft genome sequence of fig (Ficus carica).</title>
        <authorList>
            <person name="Takahashi T."/>
            <person name="Nishimura K."/>
        </authorList>
    </citation>
    <scope>NUCLEOTIDE SEQUENCE</scope>
</reference>
<dbReference type="EMBL" id="BTGU01000002">
    <property type="protein sequence ID" value="GMN27364.1"/>
    <property type="molecule type" value="Genomic_DNA"/>
</dbReference>